<dbReference type="Gene3D" id="3.40.50.1820">
    <property type="entry name" value="alpha/beta hydrolase"/>
    <property type="match status" value="1"/>
</dbReference>
<dbReference type="InterPro" id="IPR029058">
    <property type="entry name" value="AB_hydrolase_fold"/>
</dbReference>
<accession>A0A2S3URV1</accession>
<dbReference type="OrthoDB" id="9804723at2"/>
<name>A0A2S3URV1_9HYPH</name>
<evidence type="ECO:0000313" key="2">
    <source>
        <dbReference type="EMBL" id="POF30452.1"/>
    </source>
</evidence>
<dbReference type="PANTHER" id="PTHR43689">
    <property type="entry name" value="HYDROLASE"/>
    <property type="match status" value="1"/>
</dbReference>
<dbReference type="SUPFAM" id="SSF53474">
    <property type="entry name" value="alpha/beta-Hydrolases"/>
    <property type="match status" value="1"/>
</dbReference>
<dbReference type="Pfam" id="PF12697">
    <property type="entry name" value="Abhydrolase_6"/>
    <property type="match status" value="1"/>
</dbReference>
<feature type="domain" description="AB hydrolase-1" evidence="1">
    <location>
        <begin position="28"/>
        <end position="263"/>
    </location>
</feature>
<keyword evidence="3" id="KW-1185">Reference proteome</keyword>
<dbReference type="PANTHER" id="PTHR43689:SF8">
    <property type="entry name" value="ALPHA_BETA-HYDROLASES SUPERFAMILY PROTEIN"/>
    <property type="match status" value="1"/>
</dbReference>
<comment type="caution">
    <text evidence="2">The sequence shown here is derived from an EMBL/GenBank/DDBJ whole genome shotgun (WGS) entry which is preliminary data.</text>
</comment>
<sequence>MTNWLTPETFDFQGHTIRWGSLGEGAPVVLMHGTPFWSCEWARLAPLLATERKVYFFDMLGYGNSDRPAGDVSLGVQNRLFAALADHWNLTLPDIVAHDFGGATALRAHLIDGIDYNSLTLIDPVAVRPWGSPLVQHVKHHEAAFAGMPGYMHEAILPAYLQSAMKRKATRETLAPYADQWLGEEKQAAFYRQIAQMDQRYTDEVQDLYARIRCPVRILWGEDDEWIPIERGRELHAMIPGSEFIPVSGAGHLMQEDAPEAIAFHVQAFLKATGRKGRQERDVSPCP</sequence>
<proteinExistence type="predicted"/>
<evidence type="ECO:0000313" key="3">
    <source>
        <dbReference type="Proteomes" id="UP000236959"/>
    </source>
</evidence>
<dbReference type="InterPro" id="IPR000073">
    <property type="entry name" value="AB_hydrolase_1"/>
</dbReference>
<reference evidence="2 3" key="1">
    <citation type="submission" date="2018-01" db="EMBL/GenBank/DDBJ databases">
        <title>Genomic Encyclopedia of Archaeal and Bacterial Type Strains, Phase II (KMG-II): from individual species to whole genera.</title>
        <authorList>
            <person name="Goeker M."/>
        </authorList>
    </citation>
    <scope>NUCLEOTIDE SEQUENCE [LARGE SCALE GENOMIC DNA]</scope>
    <source>
        <strain evidence="2 3">DSM 17023</strain>
    </source>
</reference>
<dbReference type="AlphaFoldDB" id="A0A2S3URV1"/>
<gene>
    <name evidence="2" type="ORF">CLV41_10665</name>
</gene>
<protein>
    <submittedName>
        <fullName evidence="2">Pimeloyl-ACP methyl ester carboxylesterase</fullName>
    </submittedName>
</protein>
<evidence type="ECO:0000259" key="1">
    <source>
        <dbReference type="Pfam" id="PF12697"/>
    </source>
</evidence>
<organism evidence="2 3">
    <name type="scientific">Roseibium marinum</name>
    <dbReference type="NCBI Taxonomy" id="281252"/>
    <lineage>
        <taxon>Bacteria</taxon>
        <taxon>Pseudomonadati</taxon>
        <taxon>Pseudomonadota</taxon>
        <taxon>Alphaproteobacteria</taxon>
        <taxon>Hyphomicrobiales</taxon>
        <taxon>Stappiaceae</taxon>
        <taxon>Roseibium</taxon>
    </lineage>
</organism>
<dbReference type="PRINTS" id="PR00111">
    <property type="entry name" value="ABHYDROLASE"/>
</dbReference>
<dbReference type="Proteomes" id="UP000236959">
    <property type="component" value="Unassembled WGS sequence"/>
</dbReference>
<dbReference type="RefSeq" id="WP_103223178.1">
    <property type="nucleotide sequence ID" value="NZ_PPCN01000006.1"/>
</dbReference>
<dbReference type="EMBL" id="PPCN01000006">
    <property type="protein sequence ID" value="POF30452.1"/>
    <property type="molecule type" value="Genomic_DNA"/>
</dbReference>